<dbReference type="Proteomes" id="UP000735874">
    <property type="component" value="Unassembled WGS sequence"/>
</dbReference>
<feature type="region of interest" description="Disordered" evidence="1">
    <location>
        <begin position="56"/>
        <end position="81"/>
    </location>
</feature>
<feature type="region of interest" description="Disordered" evidence="1">
    <location>
        <begin position="87"/>
        <end position="106"/>
    </location>
</feature>
<organism evidence="2 3">
    <name type="scientific">Phytophthora cactorum</name>
    <dbReference type="NCBI Taxonomy" id="29920"/>
    <lineage>
        <taxon>Eukaryota</taxon>
        <taxon>Sar</taxon>
        <taxon>Stramenopiles</taxon>
        <taxon>Oomycota</taxon>
        <taxon>Peronosporomycetes</taxon>
        <taxon>Peronosporales</taxon>
        <taxon>Peronosporaceae</taxon>
        <taxon>Phytophthora</taxon>
    </lineage>
</organism>
<reference evidence="2" key="1">
    <citation type="submission" date="2018-10" db="EMBL/GenBank/DDBJ databases">
        <title>Effector identification in a new, highly contiguous assembly of the strawberry crown rot pathogen Phytophthora cactorum.</title>
        <authorList>
            <person name="Armitage A.D."/>
            <person name="Nellist C.F."/>
            <person name="Bates H."/>
            <person name="Vickerstaff R.J."/>
            <person name="Harrison R.J."/>
        </authorList>
    </citation>
    <scope>NUCLEOTIDE SEQUENCE</scope>
    <source>
        <strain evidence="2">15-7</strain>
    </source>
</reference>
<accession>A0A8T0ZUY8</accession>
<feature type="compositionally biased region" description="Low complexity" evidence="1">
    <location>
        <begin position="87"/>
        <end position="99"/>
    </location>
</feature>
<feature type="compositionally biased region" description="Polar residues" evidence="1">
    <location>
        <begin position="61"/>
        <end position="81"/>
    </location>
</feature>
<proteinExistence type="predicted"/>
<dbReference type="VEuPathDB" id="FungiDB:PC110_g1301"/>
<protein>
    <submittedName>
        <fullName evidence="2">Uncharacterized protein</fullName>
    </submittedName>
</protein>
<evidence type="ECO:0000313" key="3">
    <source>
        <dbReference type="Proteomes" id="UP000735874"/>
    </source>
</evidence>
<comment type="caution">
    <text evidence="2">The sequence shown here is derived from an EMBL/GenBank/DDBJ whole genome shotgun (WGS) entry which is preliminary data.</text>
</comment>
<dbReference type="EMBL" id="RCMG01000039">
    <property type="protein sequence ID" value="KAG2866477.1"/>
    <property type="molecule type" value="Genomic_DNA"/>
</dbReference>
<sequence>MEQDDGSEEHGSYVSEELGWFSESISQSNSPVCPDVTTPAGLIDVHARLQQALGVYGDENSGGSSTGPMASGPTVSSVSGTAPLSCSGAASVVSGGNSAPLAPSAV</sequence>
<evidence type="ECO:0000256" key="1">
    <source>
        <dbReference type="SAM" id="MobiDB-lite"/>
    </source>
</evidence>
<evidence type="ECO:0000313" key="2">
    <source>
        <dbReference type="EMBL" id="KAG2866477.1"/>
    </source>
</evidence>
<dbReference type="AlphaFoldDB" id="A0A8T0ZUY8"/>
<gene>
    <name evidence="2" type="ORF">PC113_g2798</name>
</gene>
<name>A0A8T0ZUY8_9STRA</name>